<evidence type="ECO:0008006" key="7">
    <source>
        <dbReference type="Google" id="ProtNLM"/>
    </source>
</evidence>
<dbReference type="PANTHER" id="PTHR24320">
    <property type="entry name" value="RETINOL DEHYDROGENASE"/>
    <property type="match status" value="1"/>
</dbReference>
<dbReference type="AlphaFoldDB" id="A0A9P6FCZ2"/>
<dbReference type="PRINTS" id="PR00080">
    <property type="entry name" value="SDRFAMILY"/>
</dbReference>
<dbReference type="EMBL" id="JAAAXW010000035">
    <property type="protein sequence ID" value="KAF9547950.1"/>
    <property type="molecule type" value="Genomic_DNA"/>
</dbReference>
<dbReference type="Proteomes" id="UP000723463">
    <property type="component" value="Unassembled WGS sequence"/>
</dbReference>
<dbReference type="Pfam" id="PF00106">
    <property type="entry name" value="adh_short"/>
    <property type="match status" value="2"/>
</dbReference>
<evidence type="ECO:0000313" key="5">
    <source>
        <dbReference type="EMBL" id="KAF9547950.1"/>
    </source>
</evidence>
<protein>
    <recommendedName>
        <fullName evidence="7">NAD(P)-binding protein</fullName>
    </recommendedName>
</protein>
<dbReference type="CDD" id="cd05327">
    <property type="entry name" value="retinol-DH_like_SDR_c_like"/>
    <property type="match status" value="1"/>
</dbReference>
<sequence>MAFTNSLTQLAFWKTFITPNRYSHDQIPDLTGRVAIVTGANTGLGYATTIALAAHGAHVFLACRSKQRAEDAIERAKAEIKETYPNAPTPQLEFLELDLNDMNKAHQAAEAFLEKGLPLHILINNSGIMMCPFALSADGIETQFAVNHLGHFVFTMGLLNKIKESQPSRIVNLSSNGHELAPAHLGGIDFDTLNDSTKTNSTTRYGRSKLANILFTKALARRLANERVYVNAAHPGYVSTELIRHTGDEFGSAMGVVAEKLTRLVAMSPKVGALTELYVATSPEIENNDVRGRYFIPIANEIQPSALARDEELQEKLWTFSENLMNEKVKA</sequence>
<dbReference type="InterPro" id="IPR002347">
    <property type="entry name" value="SDR_fam"/>
</dbReference>
<organism evidence="5 6">
    <name type="scientific">Mortierella hygrophila</name>
    <dbReference type="NCBI Taxonomy" id="979708"/>
    <lineage>
        <taxon>Eukaryota</taxon>
        <taxon>Fungi</taxon>
        <taxon>Fungi incertae sedis</taxon>
        <taxon>Mucoromycota</taxon>
        <taxon>Mortierellomycotina</taxon>
        <taxon>Mortierellomycetes</taxon>
        <taxon>Mortierellales</taxon>
        <taxon>Mortierellaceae</taxon>
        <taxon>Mortierella</taxon>
    </lineage>
</organism>
<evidence type="ECO:0000256" key="2">
    <source>
        <dbReference type="ARBA" id="ARBA00022857"/>
    </source>
</evidence>
<comment type="similarity">
    <text evidence="1 4">Belongs to the short-chain dehydrogenases/reductases (SDR) family.</text>
</comment>
<evidence type="ECO:0000313" key="6">
    <source>
        <dbReference type="Proteomes" id="UP000723463"/>
    </source>
</evidence>
<gene>
    <name evidence="5" type="ORF">EC957_007463</name>
</gene>
<keyword evidence="3" id="KW-0560">Oxidoreductase</keyword>
<keyword evidence="6" id="KW-1185">Reference proteome</keyword>
<accession>A0A9P6FCZ2</accession>
<evidence type="ECO:0000256" key="4">
    <source>
        <dbReference type="RuleBase" id="RU000363"/>
    </source>
</evidence>
<evidence type="ECO:0000256" key="1">
    <source>
        <dbReference type="ARBA" id="ARBA00006484"/>
    </source>
</evidence>
<dbReference type="PRINTS" id="PR00081">
    <property type="entry name" value="GDHRDH"/>
</dbReference>
<evidence type="ECO:0000256" key="3">
    <source>
        <dbReference type="ARBA" id="ARBA00023002"/>
    </source>
</evidence>
<reference evidence="5" key="1">
    <citation type="journal article" date="2020" name="Fungal Divers.">
        <title>Resolving the Mortierellaceae phylogeny through synthesis of multi-gene phylogenetics and phylogenomics.</title>
        <authorList>
            <person name="Vandepol N."/>
            <person name="Liber J."/>
            <person name="Desiro A."/>
            <person name="Na H."/>
            <person name="Kennedy M."/>
            <person name="Barry K."/>
            <person name="Grigoriev I.V."/>
            <person name="Miller A.N."/>
            <person name="O'Donnell K."/>
            <person name="Stajich J.E."/>
            <person name="Bonito G."/>
        </authorList>
    </citation>
    <scope>NUCLEOTIDE SEQUENCE</scope>
    <source>
        <strain evidence="5">NRRL 2591</strain>
    </source>
</reference>
<dbReference type="GO" id="GO:0016491">
    <property type="term" value="F:oxidoreductase activity"/>
    <property type="evidence" value="ECO:0007669"/>
    <property type="project" value="UniProtKB-KW"/>
</dbReference>
<dbReference type="InterPro" id="IPR036291">
    <property type="entry name" value="NAD(P)-bd_dom_sf"/>
</dbReference>
<keyword evidence="2" id="KW-0521">NADP</keyword>
<name>A0A9P6FCZ2_9FUNG</name>
<dbReference type="Gene3D" id="3.40.50.720">
    <property type="entry name" value="NAD(P)-binding Rossmann-like Domain"/>
    <property type="match status" value="1"/>
</dbReference>
<comment type="caution">
    <text evidence="5">The sequence shown here is derived from an EMBL/GenBank/DDBJ whole genome shotgun (WGS) entry which is preliminary data.</text>
</comment>
<dbReference type="PANTHER" id="PTHR24320:SF282">
    <property type="entry name" value="WW DOMAIN-CONTAINING OXIDOREDUCTASE"/>
    <property type="match status" value="1"/>
</dbReference>
<dbReference type="SUPFAM" id="SSF51735">
    <property type="entry name" value="NAD(P)-binding Rossmann-fold domains"/>
    <property type="match status" value="1"/>
</dbReference>
<proteinExistence type="inferred from homology"/>